<protein>
    <recommendedName>
        <fullName evidence="4">DUF2142 domain-containing protein</fullName>
    </recommendedName>
</protein>
<comment type="caution">
    <text evidence="2">The sequence shown here is derived from an EMBL/GenBank/DDBJ whole genome shotgun (WGS) entry which is preliminary data.</text>
</comment>
<feature type="transmembrane region" description="Helical" evidence="1">
    <location>
        <begin position="238"/>
        <end position="262"/>
    </location>
</feature>
<dbReference type="Proteomes" id="UP000235034">
    <property type="component" value="Unassembled WGS sequence"/>
</dbReference>
<feature type="transmembrane region" description="Helical" evidence="1">
    <location>
        <begin position="364"/>
        <end position="384"/>
    </location>
</feature>
<dbReference type="Pfam" id="PF09913">
    <property type="entry name" value="DUF2142"/>
    <property type="match status" value="1"/>
</dbReference>
<feature type="transmembrane region" description="Helical" evidence="1">
    <location>
        <begin position="466"/>
        <end position="484"/>
    </location>
</feature>
<dbReference type="InterPro" id="IPR018674">
    <property type="entry name" value="DUF2142_membrane"/>
</dbReference>
<sequence>MKNLIEKRDCAQIIVLILGLLFSLMFALATPPFWGGDNMSHFARAYQISQGVVLPEAIEFEEKPDVGAYGGYLPEKMWSAYEESTRIEKRERGPREPRFAVTDHLKSILNSRIRANDSKVVVWFNNTALYSPVAYGAPALGFLVARMLNATVAGYIAIPIIFNLIFYITACWCSVWLLRRSKWRWLMVAWALFPPALAQSTIAVTADTSTNALLLLAAALFIKLFLTDDKLSTIETVILSLICLLVPLVKPTYVFIVIVFLFASKEHFGFNSRIAAVVKYLSVGVGVASWFCWNLISSPVSAGLPHFRKDYWTGSFGSSLQIEYILGHPIDFLKVIIRTFVIGESSFYDNVISSASIPASQTGMLCFFIALFIVCASVEVARFSQHGIAVLSYLMLAAAVAASIASIYLTFNPVGYPLVQGIHARYFYPVIPFLIIFVLEKCDFRLYNSSYLNGFDGENDIQRGEIFRIAVPLLLFSALLLTYVRYAGSIWIGTGGLTPVA</sequence>
<keyword evidence="1" id="KW-0812">Transmembrane</keyword>
<dbReference type="EMBL" id="NMWT01000013">
    <property type="protein sequence ID" value="PLS28804.1"/>
    <property type="molecule type" value="Genomic_DNA"/>
</dbReference>
<organism evidence="2 3">
    <name type="scientific">Bifidobacterium parmae</name>
    <dbReference type="NCBI Taxonomy" id="361854"/>
    <lineage>
        <taxon>Bacteria</taxon>
        <taxon>Bacillati</taxon>
        <taxon>Actinomycetota</taxon>
        <taxon>Actinomycetes</taxon>
        <taxon>Bifidobacteriales</taxon>
        <taxon>Bifidobacteriaceae</taxon>
        <taxon>Bifidobacterium</taxon>
    </lineage>
</organism>
<evidence type="ECO:0000256" key="1">
    <source>
        <dbReference type="SAM" id="Phobius"/>
    </source>
</evidence>
<gene>
    <name evidence="2" type="ORF">Uis4E_1168</name>
</gene>
<evidence type="ECO:0000313" key="3">
    <source>
        <dbReference type="Proteomes" id="UP000235034"/>
    </source>
</evidence>
<dbReference type="RefSeq" id="WP_165784874.1">
    <property type="nucleotide sequence ID" value="NZ_NMWT01000013.1"/>
</dbReference>
<evidence type="ECO:0008006" key="4">
    <source>
        <dbReference type="Google" id="ProtNLM"/>
    </source>
</evidence>
<feature type="transmembrane region" description="Helical" evidence="1">
    <location>
        <begin position="426"/>
        <end position="446"/>
    </location>
</feature>
<keyword evidence="3" id="KW-1185">Reference proteome</keyword>
<feature type="transmembrane region" description="Helical" evidence="1">
    <location>
        <begin position="390"/>
        <end position="414"/>
    </location>
</feature>
<feature type="transmembrane region" description="Helical" evidence="1">
    <location>
        <begin position="274"/>
        <end position="296"/>
    </location>
</feature>
<dbReference type="AlphaFoldDB" id="A0A2N5J3K7"/>
<feature type="transmembrane region" description="Helical" evidence="1">
    <location>
        <begin position="210"/>
        <end position="226"/>
    </location>
</feature>
<evidence type="ECO:0000313" key="2">
    <source>
        <dbReference type="EMBL" id="PLS28804.1"/>
    </source>
</evidence>
<accession>A0A2N5J3K7</accession>
<feature type="transmembrane region" description="Helical" evidence="1">
    <location>
        <begin position="152"/>
        <end position="178"/>
    </location>
</feature>
<keyword evidence="1" id="KW-1133">Transmembrane helix</keyword>
<name>A0A2N5J3K7_9BIFI</name>
<keyword evidence="1" id="KW-0472">Membrane</keyword>
<reference evidence="2 3" key="1">
    <citation type="submission" date="2017-07" db="EMBL/GenBank/DDBJ databases">
        <title>Bifidobacterium novel species.</title>
        <authorList>
            <person name="Lugli G.A."/>
            <person name="Milani C."/>
            <person name="Duranti S."/>
            <person name="Mangifesta M."/>
        </authorList>
    </citation>
    <scope>NUCLEOTIDE SEQUENCE [LARGE SCALE GENOMIC DNA]</scope>
    <source>
        <strain evidence="2 3">77</strain>
    </source>
</reference>
<feature type="transmembrane region" description="Helical" evidence="1">
    <location>
        <begin position="12"/>
        <end position="34"/>
    </location>
</feature>
<proteinExistence type="predicted"/>